<dbReference type="RefSeq" id="WP_097571749.1">
    <property type="nucleotide sequence ID" value="NZ_NWQG01000010.1"/>
</dbReference>
<dbReference type="SMART" id="SM00835">
    <property type="entry name" value="Cupin_1"/>
    <property type="match status" value="2"/>
</dbReference>
<dbReference type="Pfam" id="PF00190">
    <property type="entry name" value="Cupin_1"/>
    <property type="match status" value="2"/>
</dbReference>
<dbReference type="CDD" id="cd20306">
    <property type="entry name" value="cupin_OxDC-like"/>
    <property type="match status" value="2"/>
</dbReference>
<dbReference type="InterPro" id="IPR011051">
    <property type="entry name" value="RmlC_Cupin_sf"/>
</dbReference>
<feature type="domain" description="Cupin type-1" evidence="1">
    <location>
        <begin position="12"/>
        <end position="154"/>
    </location>
</feature>
<accession>A0A2A6FLX4</accession>
<dbReference type="AlphaFoldDB" id="A0A2A6FLX4"/>
<dbReference type="InterPro" id="IPR014710">
    <property type="entry name" value="RmlC-like_jellyroll"/>
</dbReference>
<comment type="caution">
    <text evidence="2">The sequence shown here is derived from an EMBL/GenBank/DDBJ whole genome shotgun (WGS) entry which is preliminary data.</text>
</comment>
<evidence type="ECO:0000313" key="2">
    <source>
        <dbReference type="EMBL" id="PDQ22733.1"/>
    </source>
</evidence>
<protein>
    <recommendedName>
        <fullName evidence="1">Cupin type-1 domain-containing protein</fullName>
    </recommendedName>
</protein>
<dbReference type="InterPro" id="IPR006045">
    <property type="entry name" value="Cupin_1"/>
</dbReference>
<dbReference type="InterPro" id="IPR050253">
    <property type="entry name" value="Seed_Storage-Functional"/>
</dbReference>
<organism evidence="2 3">
    <name type="scientific">Mesorhizobium sanjuanii</name>
    <dbReference type="NCBI Taxonomy" id="2037900"/>
    <lineage>
        <taxon>Bacteria</taxon>
        <taxon>Pseudomonadati</taxon>
        <taxon>Pseudomonadota</taxon>
        <taxon>Alphaproteobacteria</taxon>
        <taxon>Hyphomicrobiales</taxon>
        <taxon>Phyllobacteriaceae</taxon>
        <taxon>Mesorhizobium</taxon>
    </lineage>
</organism>
<dbReference type="SUPFAM" id="SSF51182">
    <property type="entry name" value="RmlC-like cupins"/>
    <property type="match status" value="2"/>
</dbReference>
<feature type="domain" description="Cupin type-1" evidence="1">
    <location>
        <begin position="186"/>
        <end position="328"/>
    </location>
</feature>
<keyword evidence="3" id="KW-1185">Reference proteome</keyword>
<evidence type="ECO:0000259" key="1">
    <source>
        <dbReference type="SMART" id="SM00835"/>
    </source>
</evidence>
<evidence type="ECO:0000313" key="3">
    <source>
        <dbReference type="Proteomes" id="UP000219182"/>
    </source>
</evidence>
<sequence length="350" mass="38395">MSISERKSRHVASLARLTPRFENQEGSVSCVDSSDLPILRRLSIRRLLLEVHGVREPHWHANAHELGYCVRGEALVTIAGNHAQRESFTVAAGEMFFVQSGAMHAIENIGDAAAEFVLAFSHEKPEDFGMKSAFGAMSDAVLGNTYDLPAAAFAGFDRLARGSEILSIPRTTKVEAQARHVNPYKYSIEAMPPQIDFPAGTARTARAPLWPVLRDIAMYSVTITREGMREPHWHPETAEMGFVAAGMARMTILDPDGSTDTYIIGPGDTYFIPRAYPHHIENVGEETVHLLIFFDQASPGDVGYRSLIDMFPGGVVAAALGIREDDLPAFPFTEIDPLLVARCNPIDPVP</sequence>
<dbReference type="Gene3D" id="2.60.120.10">
    <property type="entry name" value="Jelly Rolls"/>
    <property type="match status" value="2"/>
</dbReference>
<dbReference type="Proteomes" id="UP000219182">
    <property type="component" value="Unassembled WGS sequence"/>
</dbReference>
<dbReference type="PANTHER" id="PTHR31189">
    <property type="entry name" value="OS03G0336100 PROTEIN-RELATED"/>
    <property type="match status" value="1"/>
</dbReference>
<reference evidence="2 3" key="1">
    <citation type="submission" date="2017-09" db="EMBL/GenBank/DDBJ databases">
        <title>Mesorhizobum sanjuanii sp. nov. isolated from nodules of Lotus tenuis in saline-alkaline lowlands of Flooding Pampa.</title>
        <authorList>
            <person name="Sannazzaro A.I."/>
            <person name="Torres Tejerizo G.A."/>
            <person name="Fontana F."/>
            <person name="Cumpa Velazquez L.M."/>
            <person name="Hansen L."/>
            <person name="Pistorio M."/>
            <person name="Estrella M.J."/>
        </authorList>
    </citation>
    <scope>NUCLEOTIDE SEQUENCE [LARGE SCALE GENOMIC DNA]</scope>
    <source>
        <strain evidence="2 3">BSA136</strain>
    </source>
</reference>
<dbReference type="EMBL" id="NWQG01000010">
    <property type="protein sequence ID" value="PDQ22733.1"/>
    <property type="molecule type" value="Genomic_DNA"/>
</dbReference>
<proteinExistence type="predicted"/>
<name>A0A2A6FLX4_9HYPH</name>
<gene>
    <name evidence="2" type="ORF">CN311_01955</name>
</gene>